<evidence type="ECO:0000313" key="12">
    <source>
        <dbReference type="Proteomes" id="UP000275408"/>
    </source>
</evidence>
<keyword evidence="1 6" id="KW-0645">Protease</keyword>
<dbReference type="InterPro" id="IPR001506">
    <property type="entry name" value="Peptidase_M12A"/>
</dbReference>
<feature type="binding site" evidence="6">
    <location>
        <position position="168"/>
    </location>
    <ligand>
        <name>Zn(2+)</name>
        <dbReference type="ChEBI" id="CHEBI:29105"/>
        <note>catalytic</note>
    </ligand>
</feature>
<keyword evidence="2 6" id="KW-0479">Metal-binding</keyword>
<feature type="compositionally biased region" description="Basic and acidic residues" evidence="8">
    <location>
        <begin position="269"/>
        <end position="285"/>
    </location>
</feature>
<dbReference type="SMART" id="SM00235">
    <property type="entry name" value="ZnMc"/>
    <property type="match status" value="1"/>
</dbReference>
<dbReference type="PRINTS" id="PR00480">
    <property type="entry name" value="ASTACIN"/>
</dbReference>
<comment type="caution">
    <text evidence="6">Lacks conserved residue(s) required for the propagation of feature annotation.</text>
</comment>
<organism evidence="11 12">
    <name type="scientific">Pocillopora damicornis</name>
    <name type="common">Cauliflower coral</name>
    <name type="synonym">Millepora damicornis</name>
    <dbReference type="NCBI Taxonomy" id="46731"/>
    <lineage>
        <taxon>Eukaryota</taxon>
        <taxon>Metazoa</taxon>
        <taxon>Cnidaria</taxon>
        <taxon>Anthozoa</taxon>
        <taxon>Hexacorallia</taxon>
        <taxon>Scleractinia</taxon>
        <taxon>Astrocoeniina</taxon>
        <taxon>Pocilloporidae</taxon>
        <taxon>Pocillopora</taxon>
    </lineage>
</organism>
<dbReference type="InterPro" id="IPR024079">
    <property type="entry name" value="MetalloPept_cat_dom_sf"/>
</dbReference>
<dbReference type="Gene3D" id="3.40.390.10">
    <property type="entry name" value="Collagenase (Catalytic Domain)"/>
    <property type="match status" value="1"/>
</dbReference>
<evidence type="ECO:0000256" key="3">
    <source>
        <dbReference type="ARBA" id="ARBA00022801"/>
    </source>
</evidence>
<feature type="binding site" evidence="6">
    <location>
        <position position="162"/>
    </location>
    <ligand>
        <name>Zn(2+)</name>
        <dbReference type="ChEBI" id="CHEBI:29105"/>
        <note>catalytic</note>
    </ligand>
</feature>
<dbReference type="GO" id="GO:0008270">
    <property type="term" value="F:zinc ion binding"/>
    <property type="evidence" value="ECO:0007669"/>
    <property type="project" value="UniProtKB-UniRule"/>
</dbReference>
<name>A0A3M6UQK3_POCDA</name>
<evidence type="ECO:0000256" key="7">
    <source>
        <dbReference type="RuleBase" id="RU361183"/>
    </source>
</evidence>
<evidence type="ECO:0000256" key="9">
    <source>
        <dbReference type="SAM" id="SignalP"/>
    </source>
</evidence>
<evidence type="ECO:0000259" key="10">
    <source>
        <dbReference type="PROSITE" id="PS51864"/>
    </source>
</evidence>
<evidence type="ECO:0000256" key="5">
    <source>
        <dbReference type="ARBA" id="ARBA00023049"/>
    </source>
</evidence>
<sequence>MRWICVILLFRSVLSVSHSPDENFNMRNSSLFEGDMILSKDQQERAEEELDIDDSRHKRATSRSRLWPRGVVKYKIDVNLGRKSRAMTAIKAAMAEWRTKTCIQFKKRTNEKAYVLFRYSNRFIWNQHNDQLPVCIIVGRRQEIFLGPRCWFKGTVVHEIGHAIGFYHEQSRPDRDSYIKIKYENIRSGAKKNFHKYRRSTIDSLLTPYDYGSVMHYRSKAFSKNGKPTIIVKKHGVTIGQRRRLSPIDARQADLMYKAECKRRAKVKGRGEKGKTNTKEKFSNS</sequence>
<dbReference type="OrthoDB" id="291007at2759"/>
<proteinExistence type="predicted"/>
<feature type="region of interest" description="Disordered" evidence="8">
    <location>
        <begin position="264"/>
        <end position="285"/>
    </location>
</feature>
<evidence type="ECO:0000256" key="8">
    <source>
        <dbReference type="SAM" id="MobiDB-lite"/>
    </source>
</evidence>
<keyword evidence="3 6" id="KW-0378">Hydrolase</keyword>
<dbReference type="CDD" id="cd04280">
    <property type="entry name" value="ZnMc_astacin_like"/>
    <property type="match status" value="1"/>
</dbReference>
<keyword evidence="12" id="KW-1185">Reference proteome</keyword>
<reference evidence="11 12" key="1">
    <citation type="journal article" date="2018" name="Sci. Rep.">
        <title>Comparative analysis of the Pocillopora damicornis genome highlights role of immune system in coral evolution.</title>
        <authorList>
            <person name="Cunning R."/>
            <person name="Bay R.A."/>
            <person name="Gillette P."/>
            <person name="Baker A.C."/>
            <person name="Traylor-Knowles N."/>
        </authorList>
    </citation>
    <scope>NUCLEOTIDE SEQUENCE [LARGE SCALE GENOMIC DNA]</scope>
    <source>
        <strain evidence="11">RSMAS</strain>
        <tissue evidence="11">Whole animal</tissue>
    </source>
</reference>
<dbReference type="EMBL" id="RCHS01000997">
    <property type="protein sequence ID" value="RMX55837.1"/>
    <property type="molecule type" value="Genomic_DNA"/>
</dbReference>
<feature type="domain" description="Peptidase M12A" evidence="10">
    <location>
        <begin position="59"/>
        <end position="262"/>
    </location>
</feature>
<dbReference type="PANTHER" id="PTHR10127:SF780">
    <property type="entry name" value="METALLOENDOPEPTIDASE"/>
    <property type="match status" value="1"/>
</dbReference>
<dbReference type="EC" id="3.4.24.-" evidence="7"/>
<comment type="cofactor">
    <cofactor evidence="6 7">
        <name>Zn(2+)</name>
        <dbReference type="ChEBI" id="CHEBI:29105"/>
    </cofactor>
    <text evidence="6 7">Binds 1 zinc ion per subunit.</text>
</comment>
<evidence type="ECO:0000256" key="4">
    <source>
        <dbReference type="ARBA" id="ARBA00022833"/>
    </source>
</evidence>
<dbReference type="PROSITE" id="PS51864">
    <property type="entry name" value="ASTACIN"/>
    <property type="match status" value="1"/>
</dbReference>
<protein>
    <recommendedName>
        <fullName evidence="7">Metalloendopeptidase</fullName>
        <ecNumber evidence="7">3.4.24.-</ecNumber>
    </recommendedName>
</protein>
<dbReference type="PANTHER" id="PTHR10127">
    <property type="entry name" value="DISCOIDIN, CUB, EGF, LAMININ , AND ZINC METALLOPROTEASE DOMAIN CONTAINING"/>
    <property type="match status" value="1"/>
</dbReference>
<keyword evidence="4 6" id="KW-0862">Zinc</keyword>
<feature type="signal peptide" evidence="9">
    <location>
        <begin position="1"/>
        <end position="15"/>
    </location>
</feature>
<dbReference type="GO" id="GO:0006508">
    <property type="term" value="P:proteolysis"/>
    <property type="evidence" value="ECO:0007669"/>
    <property type="project" value="UniProtKB-KW"/>
</dbReference>
<evidence type="ECO:0000256" key="2">
    <source>
        <dbReference type="ARBA" id="ARBA00022723"/>
    </source>
</evidence>
<dbReference type="Proteomes" id="UP000275408">
    <property type="component" value="Unassembled WGS sequence"/>
</dbReference>
<evidence type="ECO:0000256" key="1">
    <source>
        <dbReference type="ARBA" id="ARBA00022670"/>
    </source>
</evidence>
<dbReference type="GO" id="GO:0004222">
    <property type="term" value="F:metalloendopeptidase activity"/>
    <property type="evidence" value="ECO:0007669"/>
    <property type="project" value="UniProtKB-UniRule"/>
</dbReference>
<feature type="chain" id="PRO_5018301652" description="Metalloendopeptidase" evidence="9">
    <location>
        <begin position="16"/>
        <end position="285"/>
    </location>
</feature>
<comment type="caution">
    <text evidence="11">The sequence shown here is derived from an EMBL/GenBank/DDBJ whole genome shotgun (WGS) entry which is preliminary data.</text>
</comment>
<gene>
    <name evidence="11" type="ORF">pdam_00009546</name>
</gene>
<dbReference type="Pfam" id="PF01400">
    <property type="entry name" value="Astacin"/>
    <property type="match status" value="1"/>
</dbReference>
<dbReference type="AlphaFoldDB" id="A0A3M6UQK3"/>
<accession>A0A3M6UQK3</accession>
<dbReference type="SUPFAM" id="SSF55486">
    <property type="entry name" value="Metalloproteases ('zincins'), catalytic domain"/>
    <property type="match status" value="1"/>
</dbReference>
<dbReference type="InterPro" id="IPR006026">
    <property type="entry name" value="Peptidase_Metallo"/>
</dbReference>
<dbReference type="InterPro" id="IPR034035">
    <property type="entry name" value="Astacin-like_dom"/>
</dbReference>
<feature type="active site" evidence="6">
    <location>
        <position position="159"/>
    </location>
</feature>
<keyword evidence="5 6" id="KW-0482">Metalloprotease</keyword>
<keyword evidence="9" id="KW-0732">Signal</keyword>
<evidence type="ECO:0000256" key="6">
    <source>
        <dbReference type="PROSITE-ProRule" id="PRU01211"/>
    </source>
</evidence>
<feature type="binding site" evidence="6">
    <location>
        <position position="158"/>
    </location>
    <ligand>
        <name>Zn(2+)</name>
        <dbReference type="ChEBI" id="CHEBI:29105"/>
        <note>catalytic</note>
    </ligand>
</feature>
<evidence type="ECO:0000313" key="11">
    <source>
        <dbReference type="EMBL" id="RMX55837.1"/>
    </source>
</evidence>